<evidence type="ECO:0000259" key="2">
    <source>
        <dbReference type="Pfam" id="PF13472"/>
    </source>
</evidence>
<dbReference type="PANTHER" id="PTHR30383">
    <property type="entry name" value="THIOESTERASE 1/PROTEASE 1/LYSOPHOSPHOLIPASE L1"/>
    <property type="match status" value="1"/>
</dbReference>
<dbReference type="AlphaFoldDB" id="I4D6J4"/>
<dbReference type="KEGG" id="dai:Desaci_2471"/>
<reference evidence="3 4" key="1">
    <citation type="journal article" date="2012" name="J. Bacteriol.">
        <title>Complete genome sequences of Desulfosporosinus orientis DSM765T, Desulfosporosinus youngiae DSM17734T, Desulfosporosinus meridiei DSM13257T, and Desulfosporosinus acidiphilus DSM22704T.</title>
        <authorList>
            <person name="Pester M."/>
            <person name="Brambilla E."/>
            <person name="Alazard D."/>
            <person name="Rattei T."/>
            <person name="Weinmaier T."/>
            <person name="Han J."/>
            <person name="Lucas S."/>
            <person name="Lapidus A."/>
            <person name="Cheng J.F."/>
            <person name="Goodwin L."/>
            <person name="Pitluck S."/>
            <person name="Peters L."/>
            <person name="Ovchinnikova G."/>
            <person name="Teshima H."/>
            <person name="Detter J.C."/>
            <person name="Han C.S."/>
            <person name="Tapia R."/>
            <person name="Land M.L."/>
            <person name="Hauser L."/>
            <person name="Kyrpides N.C."/>
            <person name="Ivanova N.N."/>
            <person name="Pagani I."/>
            <person name="Huntmann M."/>
            <person name="Wei C.L."/>
            <person name="Davenport K.W."/>
            <person name="Daligault H."/>
            <person name="Chain P.S."/>
            <person name="Chen A."/>
            <person name="Mavromatis K."/>
            <person name="Markowitz V."/>
            <person name="Szeto E."/>
            <person name="Mikhailova N."/>
            <person name="Pati A."/>
            <person name="Wagner M."/>
            <person name="Woyke T."/>
            <person name="Ollivier B."/>
            <person name="Klenk H.P."/>
            <person name="Spring S."/>
            <person name="Loy A."/>
        </authorList>
    </citation>
    <scope>NUCLEOTIDE SEQUENCE [LARGE SCALE GENOMIC DNA]</scope>
    <source>
        <strain evidence="4">DSM 22704 / JCM 16185 / SJ4</strain>
    </source>
</reference>
<dbReference type="EMBL" id="CP003639">
    <property type="protein sequence ID" value="AFM41418.1"/>
    <property type="molecule type" value="Genomic_DNA"/>
</dbReference>
<dbReference type="OrthoDB" id="252349at2"/>
<evidence type="ECO:0000313" key="3">
    <source>
        <dbReference type="EMBL" id="AFM41418.1"/>
    </source>
</evidence>
<dbReference type="STRING" id="646529.Desaci_2471"/>
<dbReference type="SUPFAM" id="SSF52266">
    <property type="entry name" value="SGNH hydrolase"/>
    <property type="match status" value="1"/>
</dbReference>
<dbReference type="GO" id="GO:0004622">
    <property type="term" value="F:phosphatidylcholine lysophospholipase activity"/>
    <property type="evidence" value="ECO:0007669"/>
    <property type="project" value="TreeGrafter"/>
</dbReference>
<proteinExistence type="predicted"/>
<sequence length="270" mass="29430">MLKKTIWYSVFTIAIAGIVVLAGGFYQALKVTTENSPFRPAKVAMTQTSGSPAKSELKNTNTLQLLILGDSIAKGTGDEKGKGFSADLPQAIKTDTSKDILVTDAGINGLESQGLLGQLQNGRLNKPVAGANFILLSIGGNDLRTILSLNPQAQEDEFKIKEDSYLSNLKQALRILRSSNPNAYIVFLGLYNPYEKTTTAEEVSLWQEWNYNTELLIESDHKAIYIPSDDLMKFNLGKYLAPDGLHPNSAGYLALSDRIRKSLESVIAGT</sequence>
<gene>
    <name evidence="3" type="ordered locus">Desaci_2471</name>
</gene>
<dbReference type="RefSeq" id="WP_014827417.1">
    <property type="nucleotide sequence ID" value="NC_018068.1"/>
</dbReference>
<dbReference type="Gene3D" id="3.40.50.1110">
    <property type="entry name" value="SGNH hydrolase"/>
    <property type="match status" value="1"/>
</dbReference>
<protein>
    <submittedName>
        <fullName evidence="3">Lysophospholipase L1-like esterase</fullName>
    </submittedName>
</protein>
<dbReference type="InterPro" id="IPR051532">
    <property type="entry name" value="Ester_Hydrolysis_Enzymes"/>
</dbReference>
<dbReference type="InterPro" id="IPR013830">
    <property type="entry name" value="SGNH_hydro"/>
</dbReference>
<dbReference type="InterPro" id="IPR036514">
    <property type="entry name" value="SGNH_hydro_sf"/>
</dbReference>
<dbReference type="Pfam" id="PF13472">
    <property type="entry name" value="Lipase_GDSL_2"/>
    <property type="match status" value="1"/>
</dbReference>
<keyword evidence="1" id="KW-0812">Transmembrane</keyword>
<dbReference type="eggNOG" id="COG2755">
    <property type="taxonomic scope" value="Bacteria"/>
</dbReference>
<organism evidence="3 4">
    <name type="scientific">Desulfosporosinus acidiphilus (strain DSM 22704 / JCM 16185 / SJ4)</name>
    <dbReference type="NCBI Taxonomy" id="646529"/>
    <lineage>
        <taxon>Bacteria</taxon>
        <taxon>Bacillati</taxon>
        <taxon>Bacillota</taxon>
        <taxon>Clostridia</taxon>
        <taxon>Eubacteriales</taxon>
        <taxon>Desulfitobacteriaceae</taxon>
        <taxon>Desulfosporosinus</taxon>
    </lineage>
</organism>
<keyword evidence="1" id="KW-1133">Transmembrane helix</keyword>
<feature type="domain" description="SGNH hydrolase-type esterase" evidence="2">
    <location>
        <begin position="67"/>
        <end position="252"/>
    </location>
</feature>
<evidence type="ECO:0000256" key="1">
    <source>
        <dbReference type="SAM" id="Phobius"/>
    </source>
</evidence>
<dbReference type="PANTHER" id="PTHR30383:SF27">
    <property type="entry name" value="SPORE GERMINATION LIPASE LIPC"/>
    <property type="match status" value="1"/>
</dbReference>
<keyword evidence="4" id="KW-1185">Reference proteome</keyword>
<dbReference type="HOGENOM" id="CLU_076859_2_0_9"/>
<feature type="transmembrane region" description="Helical" evidence="1">
    <location>
        <begin position="6"/>
        <end position="29"/>
    </location>
</feature>
<evidence type="ECO:0000313" key="4">
    <source>
        <dbReference type="Proteomes" id="UP000002892"/>
    </source>
</evidence>
<name>I4D6J4_DESAJ</name>
<accession>I4D6J4</accession>
<keyword evidence="1" id="KW-0472">Membrane</keyword>
<dbReference type="Proteomes" id="UP000002892">
    <property type="component" value="Chromosome"/>
</dbReference>